<dbReference type="InterPro" id="IPR016024">
    <property type="entry name" value="ARM-type_fold"/>
</dbReference>
<dbReference type="EMBL" id="JACXVP010000010">
    <property type="protein sequence ID" value="KAG5583492.1"/>
    <property type="molecule type" value="Genomic_DNA"/>
</dbReference>
<keyword evidence="4" id="KW-0804">Transcription</keyword>
<organism evidence="8 9">
    <name type="scientific">Solanum commersonii</name>
    <name type="common">Commerson's wild potato</name>
    <name type="synonym">Commerson's nightshade</name>
    <dbReference type="NCBI Taxonomy" id="4109"/>
    <lineage>
        <taxon>Eukaryota</taxon>
        <taxon>Viridiplantae</taxon>
        <taxon>Streptophyta</taxon>
        <taxon>Embryophyta</taxon>
        <taxon>Tracheophyta</taxon>
        <taxon>Spermatophyta</taxon>
        <taxon>Magnoliopsida</taxon>
        <taxon>eudicotyledons</taxon>
        <taxon>Gunneridae</taxon>
        <taxon>Pentapetalae</taxon>
        <taxon>asterids</taxon>
        <taxon>lamiids</taxon>
        <taxon>Solanales</taxon>
        <taxon>Solanaceae</taxon>
        <taxon>Solanoideae</taxon>
        <taxon>Solaneae</taxon>
        <taxon>Solanum</taxon>
    </lineage>
</organism>
<dbReference type="InterPro" id="IPR036638">
    <property type="entry name" value="HLH_DNA-bd_sf"/>
</dbReference>
<dbReference type="GO" id="GO:0046983">
    <property type="term" value="F:protein dimerization activity"/>
    <property type="evidence" value="ECO:0007669"/>
    <property type="project" value="InterPro"/>
</dbReference>
<dbReference type="PANTHER" id="PTHR13935:SF41">
    <property type="entry name" value="TRANSCRIPTION FACTOR ORG2-RELATED"/>
    <property type="match status" value="1"/>
</dbReference>
<dbReference type="Proteomes" id="UP000824120">
    <property type="component" value="Chromosome 10"/>
</dbReference>
<feature type="domain" description="BHLH" evidence="7">
    <location>
        <begin position="273"/>
        <end position="325"/>
    </location>
</feature>
<reference evidence="8 9" key="1">
    <citation type="submission" date="2020-09" db="EMBL/GenBank/DDBJ databases">
        <title>De no assembly of potato wild relative species, Solanum commersonii.</title>
        <authorList>
            <person name="Cho K."/>
        </authorList>
    </citation>
    <scope>NUCLEOTIDE SEQUENCE [LARGE SCALE GENOMIC DNA]</scope>
    <source>
        <strain evidence="8">LZ3.2</strain>
        <tissue evidence="8">Leaf</tissue>
    </source>
</reference>
<evidence type="ECO:0000256" key="6">
    <source>
        <dbReference type="SAM" id="MobiDB-lite"/>
    </source>
</evidence>
<keyword evidence="2" id="KW-0805">Transcription regulation</keyword>
<dbReference type="PANTHER" id="PTHR13935">
    <property type="entry name" value="ACHAETE-SCUTE TRANSCRIPTION FACTOR-RELATED"/>
    <property type="match status" value="1"/>
</dbReference>
<feature type="region of interest" description="Disordered" evidence="6">
    <location>
        <begin position="137"/>
        <end position="159"/>
    </location>
</feature>
<name>A0A9J5X8C5_SOLCO</name>
<feature type="region of interest" description="Disordered" evidence="6">
    <location>
        <begin position="35"/>
        <end position="80"/>
    </location>
</feature>
<protein>
    <recommendedName>
        <fullName evidence="7">BHLH domain-containing protein</fullName>
    </recommendedName>
</protein>
<dbReference type="GO" id="GO:0000977">
    <property type="term" value="F:RNA polymerase II transcription regulatory region sequence-specific DNA binding"/>
    <property type="evidence" value="ECO:0007669"/>
    <property type="project" value="TreeGrafter"/>
</dbReference>
<evidence type="ECO:0000256" key="2">
    <source>
        <dbReference type="ARBA" id="ARBA00023015"/>
    </source>
</evidence>
<dbReference type="FunFam" id="4.10.280.10:FF:000074">
    <property type="entry name" value="Transcription factor ORG2"/>
    <property type="match status" value="2"/>
</dbReference>
<dbReference type="InterPro" id="IPR011989">
    <property type="entry name" value="ARM-like"/>
</dbReference>
<feature type="domain" description="BHLH" evidence="7">
    <location>
        <begin position="72"/>
        <end position="124"/>
    </location>
</feature>
<evidence type="ECO:0000256" key="4">
    <source>
        <dbReference type="ARBA" id="ARBA00023163"/>
    </source>
</evidence>
<dbReference type="Gene3D" id="1.25.10.10">
    <property type="entry name" value="Leucine-rich Repeat Variant"/>
    <property type="match status" value="2"/>
</dbReference>
<evidence type="ECO:0000313" key="8">
    <source>
        <dbReference type="EMBL" id="KAG5583492.1"/>
    </source>
</evidence>
<dbReference type="OrthoDB" id="1305230at2759"/>
<evidence type="ECO:0000256" key="1">
    <source>
        <dbReference type="ARBA" id="ARBA00004123"/>
    </source>
</evidence>
<dbReference type="CDD" id="cd18914">
    <property type="entry name" value="bHLH_AtORG2_like"/>
    <property type="match status" value="2"/>
</dbReference>
<comment type="caution">
    <text evidence="8">The sequence shown here is derived from an EMBL/GenBank/DDBJ whole genome shotgun (WGS) entry which is preliminary data.</text>
</comment>
<evidence type="ECO:0000256" key="5">
    <source>
        <dbReference type="ARBA" id="ARBA00023242"/>
    </source>
</evidence>
<evidence type="ECO:0000259" key="7">
    <source>
        <dbReference type="PROSITE" id="PS50888"/>
    </source>
</evidence>
<gene>
    <name evidence="8" type="ORF">H5410_054119</name>
</gene>
<keyword evidence="3" id="KW-0238">DNA-binding</keyword>
<dbReference type="GO" id="GO:0000981">
    <property type="term" value="F:DNA-binding transcription factor activity, RNA polymerase II-specific"/>
    <property type="evidence" value="ECO:0007669"/>
    <property type="project" value="TreeGrafter"/>
</dbReference>
<feature type="compositionally biased region" description="Basic and acidic residues" evidence="6">
    <location>
        <begin position="63"/>
        <end position="72"/>
    </location>
</feature>
<evidence type="ECO:0000256" key="3">
    <source>
        <dbReference type="ARBA" id="ARBA00023125"/>
    </source>
</evidence>
<keyword evidence="9" id="KW-1185">Reference proteome</keyword>
<dbReference type="InterPro" id="IPR015660">
    <property type="entry name" value="MASH1/Ascl1a-like"/>
</dbReference>
<dbReference type="GO" id="GO:0090575">
    <property type="term" value="C:RNA polymerase II transcription regulator complex"/>
    <property type="evidence" value="ECO:0007669"/>
    <property type="project" value="TreeGrafter"/>
</dbReference>
<feature type="compositionally biased region" description="Polar residues" evidence="6">
    <location>
        <begin position="44"/>
        <end position="60"/>
    </location>
</feature>
<accession>A0A9J5X8C5</accession>
<dbReference type="SMART" id="SM00353">
    <property type="entry name" value="HLH"/>
    <property type="match status" value="2"/>
</dbReference>
<dbReference type="SUPFAM" id="SSF47459">
    <property type="entry name" value="HLH, helix-loop-helix DNA-binding domain"/>
    <property type="match status" value="2"/>
</dbReference>
<keyword evidence="5" id="KW-0539">Nucleus</keyword>
<dbReference type="AlphaFoldDB" id="A0A9J5X8C5"/>
<dbReference type="GO" id="GO:0010106">
    <property type="term" value="P:cellular response to iron ion starvation"/>
    <property type="evidence" value="ECO:0007669"/>
    <property type="project" value="UniProtKB-ARBA"/>
</dbReference>
<evidence type="ECO:0000313" key="9">
    <source>
        <dbReference type="Proteomes" id="UP000824120"/>
    </source>
</evidence>
<comment type="subcellular location">
    <subcellularLocation>
        <location evidence="1">Nucleus</location>
    </subcellularLocation>
</comment>
<sequence length="986" mass="111258">MLAISSPMFSTNYNNFGWLLEDPISQQININPMEPLHYSSSSSQKNLQHSDSNKFDQITINGGDHHQPDQTVKKLNHNASERDRRKKINCLYSSLRSLLPPSDHTKKLSIPSTISKILKYIPELQSEVERLVQKKEEFTSTTTSNKENLGDFNKKKRSGGIENSSLVISTSKLGEKEIVVQISTLKINKGSIGEAISQLEDEGLVLLNATSFETFEDRVFYTLHFQDLISHELTNSGETSNSSHNKSLQHCDSNKFDQIIINGGDHYQPDQKVKKLNHNASERDRRKKINGLYSSLRSLLPPSDHTKKLSIPSTVSRILKYIPELQSEVERLVQKKEKFTSTTIFNRQNLGDFTKQKRIKGEIENSSFVISTSELGDKEIVVQISTLKINKGSIGEAISQLEDEGLVLLNATSFETFEDRVFYTLHFQFEKLPEMMKDFTVGLALIEQLPNIAPFLLESAAYRIMLLIVNKDDDHYNLDMDSFFNNGIVDNLIECCRSRIWRSLRSQAAETLHELVRYGTMAQNQELLRRGVITIFLQMLHDEEAIDLDDEEWLDDLLIVEAVKTLALLSTKVDVRGDLVTAFVEQNLCRRLMLLFRNTRHIIVENVLTFVENFLTRGTEDQIQVLLDNQVLHHLRLVIVEPVVSDLYLLGGQYKAVEILGNFARRSIRLRDLVIDSGEDLISLFRVLHSLADDALVAFNASPAISAARTIGCLCFGSPPPPFDKLRPSLPILRFLINQLEPHIGERARPVIKHACLIVACLSRGGFDPINALIDDNMCPSVVMLLAHPDSEVVASVLKVVENFLKNGTENQIQVLHDNQVLQHVLEILINHDNLPPLHLRSVCRAIANIPYSMKQRMVDAGIFPSIIQISINQEVGDTKYEAVYAISSVVTRGSHEQIRYLVDHGSIVALCQGLLCGGYNRRASCFQGLRGILRVGEAHKVDGVNIYTQMITENGGLARIKSQRDDRDVGEIARRLLSSYWPGEV</sequence>
<dbReference type="Pfam" id="PF00010">
    <property type="entry name" value="HLH"/>
    <property type="match status" value="2"/>
</dbReference>
<dbReference type="PROSITE" id="PS50888">
    <property type="entry name" value="BHLH"/>
    <property type="match status" value="2"/>
</dbReference>
<dbReference type="SUPFAM" id="SSF48371">
    <property type="entry name" value="ARM repeat"/>
    <property type="match status" value="2"/>
</dbReference>
<dbReference type="Gene3D" id="4.10.280.10">
    <property type="entry name" value="Helix-loop-helix DNA-binding domain"/>
    <property type="match status" value="2"/>
</dbReference>
<dbReference type="InterPro" id="IPR011598">
    <property type="entry name" value="bHLH_dom"/>
</dbReference>
<proteinExistence type="predicted"/>